<evidence type="ECO:0000256" key="1">
    <source>
        <dbReference type="ARBA" id="ARBA00022737"/>
    </source>
</evidence>
<keyword evidence="1" id="KW-0677">Repeat</keyword>
<dbReference type="SMART" id="SM00360">
    <property type="entry name" value="RRM"/>
    <property type="match status" value="2"/>
</dbReference>
<evidence type="ECO:0000313" key="6">
    <source>
        <dbReference type="EMBL" id="KAK8067888.1"/>
    </source>
</evidence>
<dbReference type="Proteomes" id="UP001446871">
    <property type="component" value="Unassembled WGS sequence"/>
</dbReference>
<gene>
    <name evidence="6" type="ORF">PG996_007000</name>
</gene>
<evidence type="ECO:0000313" key="7">
    <source>
        <dbReference type="Proteomes" id="UP001446871"/>
    </source>
</evidence>
<protein>
    <recommendedName>
        <fullName evidence="5">RRM domain-containing protein</fullName>
    </recommendedName>
</protein>
<dbReference type="PROSITE" id="PS50102">
    <property type="entry name" value="RRM"/>
    <property type="match status" value="2"/>
</dbReference>
<comment type="caution">
    <text evidence="6">The sequence shown here is derived from an EMBL/GenBank/DDBJ whole genome shotgun (WGS) entry which is preliminary data.</text>
</comment>
<sequence length="492" mass="55059">MTSADDPFGTYTQSAYGFDHAGARLVHAHRDANNSESHLRNTREVTQRDGRQHENRRGRYDDSGVDAQVFYPASSCVFVANLPESMENEKLRTEIDGRFGRFGTCFVKIRRDKKNMPFAFVQFTNDRDATKARNQGAGIVFQGRPCRTEAVRANRTFILRNYVGGTVSEDEAREVLGKYGPILRLEEISQDVAQSHGIDQGILVEFKNFDPDRDIQASFRYHAVYRVVSHEVQRGRRMHRNIEPDHSYMETRAELDSRSIFIGNLPDDLDSLDREVRNLAGEIGHVVNVQIIRKEGRSGYGMNVFAFIEYARPEVAEIAAAELSGRRIAGCRIRVELKETREPAGNDRNPRRVIRHTTPEHRSIRQAPSLYTPRRVENAGSEVTTNMPPTAVTVNPVVSPYPAWHPYGSPSYTTAPFIPAGMDGILPPHPHYLPPSMAWAAPYMSDPHLAPQAYWAALNHAYGTPLSVPSRAARGSGSNGSGGRENSSSENV</sequence>
<proteinExistence type="predicted"/>
<feature type="domain" description="RRM" evidence="5">
    <location>
        <begin position="258"/>
        <end position="340"/>
    </location>
</feature>
<organism evidence="6 7">
    <name type="scientific">Apiospora saccharicola</name>
    <dbReference type="NCBI Taxonomy" id="335842"/>
    <lineage>
        <taxon>Eukaryota</taxon>
        <taxon>Fungi</taxon>
        <taxon>Dikarya</taxon>
        <taxon>Ascomycota</taxon>
        <taxon>Pezizomycotina</taxon>
        <taxon>Sordariomycetes</taxon>
        <taxon>Xylariomycetidae</taxon>
        <taxon>Amphisphaeriales</taxon>
        <taxon>Apiosporaceae</taxon>
        <taxon>Apiospora</taxon>
    </lineage>
</organism>
<dbReference type="CDD" id="cd00590">
    <property type="entry name" value="RRM_SF"/>
    <property type="match status" value="1"/>
</dbReference>
<dbReference type="InterPro" id="IPR035979">
    <property type="entry name" value="RBD_domain_sf"/>
</dbReference>
<dbReference type="InterPro" id="IPR012677">
    <property type="entry name" value="Nucleotide-bd_a/b_plait_sf"/>
</dbReference>
<reference evidence="6 7" key="1">
    <citation type="submission" date="2023-01" db="EMBL/GenBank/DDBJ databases">
        <title>Analysis of 21 Apiospora genomes using comparative genomics revels a genus with tremendous synthesis potential of carbohydrate active enzymes and secondary metabolites.</title>
        <authorList>
            <person name="Sorensen T."/>
        </authorList>
    </citation>
    <scope>NUCLEOTIDE SEQUENCE [LARGE SCALE GENOMIC DNA]</scope>
    <source>
        <strain evidence="6 7">CBS 83171</strain>
    </source>
</reference>
<evidence type="ECO:0000256" key="3">
    <source>
        <dbReference type="PROSITE-ProRule" id="PRU00176"/>
    </source>
</evidence>
<dbReference type="SUPFAM" id="SSF54928">
    <property type="entry name" value="RNA-binding domain, RBD"/>
    <property type="match status" value="2"/>
</dbReference>
<evidence type="ECO:0000256" key="2">
    <source>
        <dbReference type="ARBA" id="ARBA00022884"/>
    </source>
</evidence>
<dbReference type="Pfam" id="PF00076">
    <property type="entry name" value="RRM_1"/>
    <property type="match status" value="2"/>
</dbReference>
<dbReference type="EMBL" id="JAQQWM010000004">
    <property type="protein sequence ID" value="KAK8067888.1"/>
    <property type="molecule type" value="Genomic_DNA"/>
</dbReference>
<name>A0ABR1V9L2_9PEZI</name>
<feature type="region of interest" description="Disordered" evidence="4">
    <location>
        <begin position="466"/>
        <end position="492"/>
    </location>
</feature>
<feature type="region of interest" description="Disordered" evidence="4">
    <location>
        <begin position="31"/>
        <end position="61"/>
    </location>
</feature>
<keyword evidence="2 3" id="KW-0694">RNA-binding</keyword>
<evidence type="ECO:0000259" key="5">
    <source>
        <dbReference type="PROSITE" id="PS50102"/>
    </source>
</evidence>
<accession>A0ABR1V9L2</accession>
<dbReference type="InterPro" id="IPR000504">
    <property type="entry name" value="RRM_dom"/>
</dbReference>
<dbReference type="Gene3D" id="3.30.70.330">
    <property type="match status" value="2"/>
</dbReference>
<feature type="domain" description="RRM" evidence="5">
    <location>
        <begin position="75"/>
        <end position="153"/>
    </location>
</feature>
<keyword evidence="7" id="KW-1185">Reference proteome</keyword>
<evidence type="ECO:0000256" key="4">
    <source>
        <dbReference type="SAM" id="MobiDB-lite"/>
    </source>
</evidence>
<dbReference type="PANTHER" id="PTHR24012">
    <property type="entry name" value="RNA BINDING PROTEIN"/>
    <property type="match status" value="1"/>
</dbReference>